<evidence type="ECO:0000313" key="1">
    <source>
        <dbReference type="EMBL" id="CAJ0963531.1"/>
    </source>
</evidence>
<protein>
    <submittedName>
        <fullName evidence="1">Uncharacterized protein</fullName>
    </submittedName>
</protein>
<dbReference type="PANTHER" id="PTHR35675:SF1">
    <property type="entry name" value="RIKEN CDNA 2810459M11 GENE"/>
    <property type="match status" value="1"/>
</dbReference>
<dbReference type="Proteomes" id="UP001176940">
    <property type="component" value="Unassembled WGS sequence"/>
</dbReference>
<sequence>MLDFPIVLTVFRVPLIMDASNSIKEILKDIQVRTREIGSAIVGIVYSVETFKGEKKMESMEKMRKLLGQVFKDQPWGVCCYNSSEPRSILEVKRIITETMGVMTTDGYQLLEDDQIQLEKSFRELVVQLGGRERFLILGNICPSARNFEKARVFKEMTKALFDDHVYKIDNSKEDGKSGAPGNQKKECVQLPKPKAFPYMLILVVFHSMFLKEEDNMAQVKEILNDIKSRLTMSSTRVIGVVCSDEPLAIPEEHTFHILLQKILRQTFSCPTGVCSFVRTNLESVDGLELLMVIRCLRVTLDSALSFKPHIQALVTSCCLQLKNISRFHPFLNPHSTKMLVHALIISRFDFATSSSVAYLLTLLHPTSPSLTLLPD</sequence>
<dbReference type="PANTHER" id="PTHR35675">
    <property type="entry name" value="HYPOTHETICAL PROTEIN LOC100362216"/>
    <property type="match status" value="1"/>
</dbReference>
<gene>
    <name evidence="1" type="ORF">RIMI_LOCUS18713089</name>
</gene>
<organism evidence="1 2">
    <name type="scientific">Ranitomeya imitator</name>
    <name type="common">mimic poison frog</name>
    <dbReference type="NCBI Taxonomy" id="111125"/>
    <lineage>
        <taxon>Eukaryota</taxon>
        <taxon>Metazoa</taxon>
        <taxon>Chordata</taxon>
        <taxon>Craniata</taxon>
        <taxon>Vertebrata</taxon>
        <taxon>Euteleostomi</taxon>
        <taxon>Amphibia</taxon>
        <taxon>Batrachia</taxon>
        <taxon>Anura</taxon>
        <taxon>Neobatrachia</taxon>
        <taxon>Hyloidea</taxon>
        <taxon>Dendrobatidae</taxon>
        <taxon>Dendrobatinae</taxon>
        <taxon>Ranitomeya</taxon>
    </lineage>
</organism>
<comment type="caution">
    <text evidence="1">The sequence shown here is derived from an EMBL/GenBank/DDBJ whole genome shotgun (WGS) entry which is preliminary data.</text>
</comment>
<keyword evidence="2" id="KW-1185">Reference proteome</keyword>
<accession>A0ABN9MAS1</accession>
<evidence type="ECO:0000313" key="2">
    <source>
        <dbReference type="Proteomes" id="UP001176940"/>
    </source>
</evidence>
<name>A0ABN9MAS1_9NEOB</name>
<reference evidence="1" key="1">
    <citation type="submission" date="2023-07" db="EMBL/GenBank/DDBJ databases">
        <authorList>
            <person name="Stuckert A."/>
        </authorList>
    </citation>
    <scope>NUCLEOTIDE SEQUENCE</scope>
</reference>
<proteinExistence type="predicted"/>
<dbReference type="EMBL" id="CAUEEQ010057817">
    <property type="protein sequence ID" value="CAJ0963531.1"/>
    <property type="molecule type" value="Genomic_DNA"/>
</dbReference>